<dbReference type="AlphaFoldDB" id="A0AA39NRX5"/>
<proteinExistence type="predicted"/>
<accession>A0AA39NRX5</accession>
<evidence type="ECO:0000256" key="1">
    <source>
        <dbReference type="SAM" id="MobiDB-lite"/>
    </source>
</evidence>
<dbReference type="GeneID" id="85352684"/>
<keyword evidence="3" id="KW-1185">Reference proteome</keyword>
<organism evidence="2 3">
    <name type="scientific">Armillaria tabescens</name>
    <name type="common">Ringless honey mushroom</name>
    <name type="synonym">Agaricus tabescens</name>
    <dbReference type="NCBI Taxonomy" id="1929756"/>
    <lineage>
        <taxon>Eukaryota</taxon>
        <taxon>Fungi</taxon>
        <taxon>Dikarya</taxon>
        <taxon>Basidiomycota</taxon>
        <taxon>Agaricomycotina</taxon>
        <taxon>Agaricomycetes</taxon>
        <taxon>Agaricomycetidae</taxon>
        <taxon>Agaricales</taxon>
        <taxon>Marasmiineae</taxon>
        <taxon>Physalacriaceae</taxon>
        <taxon>Desarmillaria</taxon>
    </lineage>
</organism>
<reference evidence="2" key="1">
    <citation type="submission" date="2023-06" db="EMBL/GenBank/DDBJ databases">
        <authorList>
            <consortium name="Lawrence Berkeley National Laboratory"/>
            <person name="Ahrendt S."/>
            <person name="Sahu N."/>
            <person name="Indic B."/>
            <person name="Wong-Bajracharya J."/>
            <person name="Merenyi Z."/>
            <person name="Ke H.-M."/>
            <person name="Monk M."/>
            <person name="Kocsube S."/>
            <person name="Drula E."/>
            <person name="Lipzen A."/>
            <person name="Balint B."/>
            <person name="Henrissat B."/>
            <person name="Andreopoulos B."/>
            <person name="Martin F.M."/>
            <person name="Harder C.B."/>
            <person name="Rigling D."/>
            <person name="Ford K.L."/>
            <person name="Foster G.D."/>
            <person name="Pangilinan J."/>
            <person name="Papanicolaou A."/>
            <person name="Barry K."/>
            <person name="LaButti K."/>
            <person name="Viragh M."/>
            <person name="Koriabine M."/>
            <person name="Yan M."/>
            <person name="Riley R."/>
            <person name="Champramary S."/>
            <person name="Plett K.L."/>
            <person name="Tsai I.J."/>
            <person name="Slot J."/>
            <person name="Sipos G."/>
            <person name="Plett J."/>
            <person name="Nagy L.G."/>
            <person name="Grigoriev I.V."/>
        </authorList>
    </citation>
    <scope>NUCLEOTIDE SEQUENCE</scope>
    <source>
        <strain evidence="2">CCBAS 213</strain>
    </source>
</reference>
<evidence type="ECO:0000313" key="3">
    <source>
        <dbReference type="Proteomes" id="UP001175211"/>
    </source>
</evidence>
<dbReference type="EMBL" id="JAUEPS010000001">
    <property type="protein sequence ID" value="KAK0470393.1"/>
    <property type="molecule type" value="Genomic_DNA"/>
</dbReference>
<name>A0AA39NRX5_ARMTA</name>
<dbReference type="Proteomes" id="UP001175211">
    <property type="component" value="Unassembled WGS sequence"/>
</dbReference>
<dbReference type="RefSeq" id="XP_060340186.1">
    <property type="nucleotide sequence ID" value="XM_060469136.1"/>
</dbReference>
<comment type="caution">
    <text evidence="2">The sequence shown here is derived from an EMBL/GenBank/DDBJ whole genome shotgun (WGS) entry which is preliminary data.</text>
</comment>
<sequence length="537" mass="60433">MNKGRRASRCEAQSGDRTITVPSACVETCVFGSILQESRCPRNAITAREEEKLKVVMVKLFNRTKIKFDDTKIVRSPDLGADRRPVPAGDSPLRLLDEGLSRSGKFEVFLLAISSLATARHYWDGRWSRFSSRLETKKIEFFNNSMPIFLLSSRTVKMRQTSGIADTISIVLDPQQPIHNESPTAQGRPPFCGHFMPPAGCGRIVVKLLVTKGKQYFSVVRFQKRGWMRVMGLRAYGSFSSSPKPKIHGPSLMMRPGGFRMRIGLDGFGVRQPGGDYRPTDFMRWGPFALVARGPQNIMHRSSPFDVSFRTLGFLPDDWDQRTPYRAIEGCRATLGATSFLPACCYHGTTRKGCRSFSTAHGSTCELDESSVLTNERRGEAEREERRHPGEGGIDDAGLQGANWRRRANDLSSPTSNNCLPAARAENFLGGVRTRRACLSERQFIPLAQDAMTTYDYPVHLPSVHEPPCRRFSLSVQHRFAPRPMRGKIQHSRRANVFLKINPVTANQEDYRPANFLLVFTTRLYKVQYVVEETSSS</sequence>
<evidence type="ECO:0000313" key="2">
    <source>
        <dbReference type="EMBL" id="KAK0470393.1"/>
    </source>
</evidence>
<feature type="region of interest" description="Disordered" evidence="1">
    <location>
        <begin position="371"/>
        <end position="402"/>
    </location>
</feature>
<protein>
    <submittedName>
        <fullName evidence="2">Uncharacterized protein</fullName>
    </submittedName>
</protein>
<feature type="compositionally biased region" description="Basic and acidic residues" evidence="1">
    <location>
        <begin position="375"/>
        <end position="390"/>
    </location>
</feature>
<gene>
    <name evidence="2" type="ORF">EV420DRAFT_1473447</name>
</gene>